<comment type="subcellular location">
    <subcellularLocation>
        <location evidence="6">Cytoplasm</location>
    </subcellularLocation>
</comment>
<dbReference type="NCBIfam" id="TIGR00138">
    <property type="entry name" value="rsmG_gidB"/>
    <property type="match status" value="1"/>
</dbReference>
<feature type="binding site" evidence="6">
    <location>
        <position position="82"/>
    </location>
    <ligand>
        <name>S-adenosyl-L-methionine</name>
        <dbReference type="ChEBI" id="CHEBI:59789"/>
    </ligand>
</feature>
<sequence>MAYLNKVELQDYLSKLFAQCTVKASLEQIEKLATLLQLLKTWSKALNLTAITDIEDMAVLHVMDSAVAVPLLGKAQRIADIGTGAGFPGLVLAILCPDKEFTLIDAVAKKLSFVRTAAVQLGLTNVTIVHTRVEDFHPDPLFDLAVNRAFAPLERMSNWCLPLIAPHGHLLALKAHLSKEELQALPPTVKIDKIETLQVPALDAVRQAVVLSRV</sequence>
<dbReference type="CDD" id="cd02440">
    <property type="entry name" value="AdoMet_MTases"/>
    <property type="match status" value="1"/>
</dbReference>
<dbReference type="AlphaFoldDB" id="A0A9E2NS17"/>
<dbReference type="EMBL" id="JAHLFG010000035">
    <property type="protein sequence ID" value="MBU3826490.1"/>
    <property type="molecule type" value="Genomic_DNA"/>
</dbReference>
<keyword evidence="2 6" id="KW-0698">rRNA processing</keyword>
<reference evidence="7" key="2">
    <citation type="submission" date="2021-04" db="EMBL/GenBank/DDBJ databases">
        <authorList>
            <person name="Gilroy R."/>
        </authorList>
    </citation>
    <scope>NUCLEOTIDE SEQUENCE</scope>
    <source>
        <strain evidence="7">687</strain>
    </source>
</reference>
<comment type="similarity">
    <text evidence="6">Belongs to the methyltransferase superfamily. RNA methyltransferase RsmG family.</text>
</comment>
<proteinExistence type="inferred from homology"/>
<dbReference type="Proteomes" id="UP000824150">
    <property type="component" value="Unassembled WGS sequence"/>
</dbReference>
<evidence type="ECO:0000256" key="6">
    <source>
        <dbReference type="HAMAP-Rule" id="MF_00074"/>
    </source>
</evidence>
<accession>A0A9E2NS17</accession>
<dbReference type="PANTHER" id="PTHR31760:SF0">
    <property type="entry name" value="S-ADENOSYL-L-METHIONINE-DEPENDENT METHYLTRANSFERASES SUPERFAMILY PROTEIN"/>
    <property type="match status" value="1"/>
</dbReference>
<keyword evidence="5 6" id="KW-0949">S-adenosyl-L-methionine</keyword>
<evidence type="ECO:0000256" key="1">
    <source>
        <dbReference type="ARBA" id="ARBA00022490"/>
    </source>
</evidence>
<evidence type="ECO:0000313" key="7">
    <source>
        <dbReference type="EMBL" id="MBU3826490.1"/>
    </source>
</evidence>
<reference evidence="7" key="1">
    <citation type="journal article" date="2021" name="PeerJ">
        <title>Extensive microbial diversity within the chicken gut microbiome revealed by metagenomics and culture.</title>
        <authorList>
            <person name="Gilroy R."/>
            <person name="Ravi A."/>
            <person name="Getino M."/>
            <person name="Pursley I."/>
            <person name="Horton D.L."/>
            <person name="Alikhan N.F."/>
            <person name="Baker D."/>
            <person name="Gharbi K."/>
            <person name="Hall N."/>
            <person name="Watson M."/>
            <person name="Adriaenssens E.M."/>
            <person name="Foster-Nyarko E."/>
            <person name="Jarju S."/>
            <person name="Secka A."/>
            <person name="Antonio M."/>
            <person name="Oren A."/>
            <person name="Chaudhuri R.R."/>
            <person name="La Ragione R."/>
            <person name="Hildebrand F."/>
            <person name="Pallen M.J."/>
        </authorList>
    </citation>
    <scope>NUCLEOTIDE SEQUENCE</scope>
    <source>
        <strain evidence="7">687</strain>
    </source>
</reference>
<dbReference type="HAMAP" id="MF_00074">
    <property type="entry name" value="16SrRNA_methyltr_G"/>
    <property type="match status" value="1"/>
</dbReference>
<comment type="caution">
    <text evidence="6">Lacks conserved residue(s) required for the propagation of feature annotation.</text>
</comment>
<dbReference type="InterPro" id="IPR003682">
    <property type="entry name" value="rRNA_ssu_MeTfrase_G"/>
</dbReference>
<comment type="catalytic activity">
    <reaction evidence="6">
        <text>guanosine(527) in 16S rRNA + S-adenosyl-L-methionine = N(7)-methylguanosine(527) in 16S rRNA + S-adenosyl-L-homocysteine</text>
        <dbReference type="Rhea" id="RHEA:42732"/>
        <dbReference type="Rhea" id="RHEA-COMP:10209"/>
        <dbReference type="Rhea" id="RHEA-COMP:10210"/>
        <dbReference type="ChEBI" id="CHEBI:57856"/>
        <dbReference type="ChEBI" id="CHEBI:59789"/>
        <dbReference type="ChEBI" id="CHEBI:74269"/>
        <dbReference type="ChEBI" id="CHEBI:74480"/>
        <dbReference type="EC" id="2.1.1.170"/>
    </reaction>
</comment>
<gene>
    <name evidence="6 7" type="primary">rsmG</name>
    <name evidence="7" type="ORF">IAA31_03255</name>
</gene>
<comment type="caution">
    <text evidence="7">The sequence shown here is derived from an EMBL/GenBank/DDBJ whole genome shotgun (WGS) entry which is preliminary data.</text>
</comment>
<feature type="binding site" evidence="6">
    <location>
        <position position="87"/>
    </location>
    <ligand>
        <name>S-adenosyl-L-methionine</name>
        <dbReference type="ChEBI" id="CHEBI:59789"/>
    </ligand>
</feature>
<comment type="function">
    <text evidence="6">Specifically methylates the N7 position of guanine in position 527 of 16S rRNA.</text>
</comment>
<dbReference type="GO" id="GO:0070043">
    <property type="term" value="F:rRNA (guanine-N7-)-methyltransferase activity"/>
    <property type="evidence" value="ECO:0007669"/>
    <property type="project" value="UniProtKB-UniRule"/>
</dbReference>
<dbReference type="SUPFAM" id="SSF53335">
    <property type="entry name" value="S-adenosyl-L-methionine-dependent methyltransferases"/>
    <property type="match status" value="1"/>
</dbReference>
<feature type="binding site" evidence="6">
    <location>
        <begin position="133"/>
        <end position="134"/>
    </location>
    <ligand>
        <name>S-adenosyl-L-methionine</name>
        <dbReference type="ChEBI" id="CHEBI:59789"/>
    </ligand>
</feature>
<evidence type="ECO:0000256" key="4">
    <source>
        <dbReference type="ARBA" id="ARBA00022679"/>
    </source>
</evidence>
<protein>
    <recommendedName>
        <fullName evidence="6">Ribosomal RNA small subunit methyltransferase G</fullName>
        <ecNumber evidence="6">2.1.1.170</ecNumber>
    </recommendedName>
    <alternativeName>
        <fullName evidence="6">16S rRNA 7-methylguanosine methyltransferase</fullName>
        <shortName evidence="6">16S rRNA m7G methyltransferase</shortName>
    </alternativeName>
</protein>
<evidence type="ECO:0000256" key="2">
    <source>
        <dbReference type="ARBA" id="ARBA00022552"/>
    </source>
</evidence>
<dbReference type="PANTHER" id="PTHR31760">
    <property type="entry name" value="S-ADENOSYL-L-METHIONINE-DEPENDENT METHYLTRANSFERASES SUPERFAMILY PROTEIN"/>
    <property type="match status" value="1"/>
</dbReference>
<dbReference type="PIRSF" id="PIRSF003078">
    <property type="entry name" value="GidB"/>
    <property type="match status" value="1"/>
</dbReference>
<dbReference type="EC" id="2.1.1.170" evidence="6"/>
<dbReference type="Gene3D" id="3.40.50.150">
    <property type="entry name" value="Vaccinia Virus protein VP39"/>
    <property type="match status" value="1"/>
</dbReference>
<keyword evidence="4 6" id="KW-0808">Transferase</keyword>
<feature type="binding site" evidence="6">
    <location>
        <position position="148"/>
    </location>
    <ligand>
        <name>S-adenosyl-L-methionine</name>
        <dbReference type="ChEBI" id="CHEBI:59789"/>
    </ligand>
</feature>
<evidence type="ECO:0000313" key="8">
    <source>
        <dbReference type="Proteomes" id="UP000824150"/>
    </source>
</evidence>
<keyword evidence="1 6" id="KW-0963">Cytoplasm</keyword>
<keyword evidence="3 6" id="KW-0489">Methyltransferase</keyword>
<evidence type="ECO:0000256" key="3">
    <source>
        <dbReference type="ARBA" id="ARBA00022603"/>
    </source>
</evidence>
<dbReference type="InterPro" id="IPR029063">
    <property type="entry name" value="SAM-dependent_MTases_sf"/>
</dbReference>
<dbReference type="GO" id="GO:0005829">
    <property type="term" value="C:cytosol"/>
    <property type="evidence" value="ECO:0007669"/>
    <property type="project" value="TreeGrafter"/>
</dbReference>
<name>A0A9E2NS17_9GAMM</name>
<organism evidence="7 8">
    <name type="scientific">Candidatus Anaerobiospirillum merdipullorum</name>
    <dbReference type="NCBI Taxonomy" id="2838450"/>
    <lineage>
        <taxon>Bacteria</taxon>
        <taxon>Pseudomonadati</taxon>
        <taxon>Pseudomonadota</taxon>
        <taxon>Gammaproteobacteria</taxon>
        <taxon>Aeromonadales</taxon>
        <taxon>Succinivibrionaceae</taxon>
        <taxon>Anaerobiospirillum</taxon>
    </lineage>
</organism>
<dbReference type="Pfam" id="PF02527">
    <property type="entry name" value="GidB"/>
    <property type="match status" value="1"/>
</dbReference>
<evidence type="ECO:0000256" key="5">
    <source>
        <dbReference type="ARBA" id="ARBA00022691"/>
    </source>
</evidence>